<name>A0A848NEG7_9BURK</name>
<evidence type="ECO:0000313" key="2">
    <source>
        <dbReference type="EMBL" id="NMU89072.1"/>
    </source>
</evidence>
<evidence type="ECO:0000313" key="3">
    <source>
        <dbReference type="Proteomes" id="UP000542405"/>
    </source>
</evidence>
<dbReference type="Proteomes" id="UP000542405">
    <property type="component" value="Unassembled WGS sequence"/>
</dbReference>
<evidence type="ECO:0008006" key="4">
    <source>
        <dbReference type="Google" id="ProtNLM"/>
    </source>
</evidence>
<gene>
    <name evidence="2" type="ORF">HGQ98_04145</name>
</gene>
<feature type="non-terminal residue" evidence="2">
    <location>
        <position position="315"/>
    </location>
</feature>
<proteinExistence type="predicted"/>
<feature type="compositionally biased region" description="Basic and acidic residues" evidence="1">
    <location>
        <begin position="144"/>
        <end position="153"/>
    </location>
</feature>
<organism evidence="2 3">
    <name type="scientific">Achromobacter ruhlandii</name>
    <dbReference type="NCBI Taxonomy" id="72557"/>
    <lineage>
        <taxon>Bacteria</taxon>
        <taxon>Pseudomonadati</taxon>
        <taxon>Pseudomonadota</taxon>
        <taxon>Betaproteobacteria</taxon>
        <taxon>Burkholderiales</taxon>
        <taxon>Alcaligenaceae</taxon>
        <taxon>Achromobacter</taxon>
    </lineage>
</organism>
<comment type="caution">
    <text evidence="2">The sequence shown here is derived from an EMBL/GenBank/DDBJ whole genome shotgun (WGS) entry which is preliminary data.</text>
</comment>
<feature type="compositionally biased region" description="Basic and acidic residues" evidence="1">
    <location>
        <begin position="169"/>
        <end position="188"/>
    </location>
</feature>
<reference evidence="2 3" key="1">
    <citation type="submission" date="2020-04" db="EMBL/GenBank/DDBJ databases">
        <title>Achromobacter ruhlandii genome sequencing and assembly.</title>
        <authorList>
            <person name="Martins R.C.R."/>
            <person name="Perdigao-Neto L.V."/>
            <person name="Levin A.S.S."/>
            <person name="Costa S.F."/>
        </authorList>
    </citation>
    <scope>NUCLEOTIDE SEQUENCE [LARGE SCALE GENOMIC DNA]</scope>
    <source>
        <strain evidence="2 3">9035ralo</strain>
    </source>
</reference>
<dbReference type="SUPFAM" id="SSF46785">
    <property type="entry name" value="Winged helix' DNA-binding domain"/>
    <property type="match status" value="1"/>
</dbReference>
<dbReference type="Gene3D" id="1.10.10.10">
    <property type="entry name" value="Winged helix-like DNA-binding domain superfamily/Winged helix DNA-binding domain"/>
    <property type="match status" value="1"/>
</dbReference>
<protein>
    <recommendedName>
        <fullName evidence="4">Helix-turn-helix domain-containing protein</fullName>
    </recommendedName>
</protein>
<dbReference type="InterPro" id="IPR036388">
    <property type="entry name" value="WH-like_DNA-bd_sf"/>
</dbReference>
<accession>A0A848NEG7</accession>
<dbReference type="EMBL" id="JABBZE010000019">
    <property type="protein sequence ID" value="NMU89072.1"/>
    <property type="molecule type" value="Genomic_DNA"/>
</dbReference>
<evidence type="ECO:0000256" key="1">
    <source>
        <dbReference type="SAM" id="MobiDB-lite"/>
    </source>
</evidence>
<dbReference type="Pfam" id="PF13730">
    <property type="entry name" value="HTH_36"/>
    <property type="match status" value="1"/>
</dbReference>
<dbReference type="AlphaFoldDB" id="A0A848NEG7"/>
<feature type="region of interest" description="Disordered" evidence="1">
    <location>
        <begin position="79"/>
        <end position="188"/>
    </location>
</feature>
<sequence>MTACWPLQMPSSQKSVLISLADNANDEGVCWPSVERIVERTCLTDRTVQKCLKWLEERAVINRQKRHKRSAVYTVTPENYQTWRRDDALPEDSSPENPSGEDPSGEAPSPEKSSPEKNASRPENGGALDRKNVQFRPEAASPRTIKEPKEEPTRNQQGGASAPDVSETQDQKSTAKGEGGSKPEDTLGVKDLVAVGVDRQHAQDWLKVRKAKKAPLTLTAWDLVVEEAEKAGLSVAEAVRISAENSWAGFRASWMDKANAEANGGGASAAAGPLHRPRTLPDTLSSVYALAPRVVAAVHPDGLEHSVRQPGDSAE</sequence>
<dbReference type="InterPro" id="IPR036390">
    <property type="entry name" value="WH_DNA-bd_sf"/>
</dbReference>